<dbReference type="Pfam" id="PF13335">
    <property type="entry name" value="Mg_chelatase_C"/>
    <property type="match status" value="1"/>
</dbReference>
<evidence type="ECO:0000256" key="1">
    <source>
        <dbReference type="ARBA" id="ARBA00006354"/>
    </source>
</evidence>
<dbReference type="Gene3D" id="3.30.230.10">
    <property type="match status" value="1"/>
</dbReference>
<dbReference type="Pfam" id="PF13541">
    <property type="entry name" value="ChlI"/>
    <property type="match status" value="1"/>
</dbReference>
<dbReference type="EMBL" id="JACHDB010000001">
    <property type="protein sequence ID" value="MBB5434989.1"/>
    <property type="molecule type" value="Genomic_DNA"/>
</dbReference>
<dbReference type="SMART" id="SM00382">
    <property type="entry name" value="AAA"/>
    <property type="match status" value="1"/>
</dbReference>
<comment type="similarity">
    <text evidence="1">Belongs to the Mg-chelatase subunits D/I family. ComM subfamily.</text>
</comment>
<feature type="domain" description="AAA+ ATPase" evidence="3">
    <location>
        <begin position="214"/>
        <end position="395"/>
    </location>
</feature>
<evidence type="ECO:0000313" key="5">
    <source>
        <dbReference type="Proteomes" id="UP000572635"/>
    </source>
</evidence>
<dbReference type="InterPro" id="IPR045006">
    <property type="entry name" value="CHLI-like"/>
</dbReference>
<keyword evidence="5" id="KW-1185">Reference proteome</keyword>
<dbReference type="NCBIfam" id="TIGR00368">
    <property type="entry name" value="YifB family Mg chelatase-like AAA ATPase"/>
    <property type="match status" value="1"/>
</dbReference>
<organism evidence="4 5">
    <name type="scientific">Nocardiopsis composta</name>
    <dbReference type="NCBI Taxonomy" id="157465"/>
    <lineage>
        <taxon>Bacteria</taxon>
        <taxon>Bacillati</taxon>
        <taxon>Actinomycetota</taxon>
        <taxon>Actinomycetes</taxon>
        <taxon>Streptosporangiales</taxon>
        <taxon>Nocardiopsidaceae</taxon>
        <taxon>Nocardiopsis</taxon>
    </lineage>
</organism>
<dbReference type="RefSeq" id="WP_184396242.1">
    <property type="nucleotide sequence ID" value="NZ_BAAAJD010000203.1"/>
</dbReference>
<dbReference type="InterPro" id="IPR020568">
    <property type="entry name" value="Ribosomal_Su5_D2-typ_SF"/>
</dbReference>
<protein>
    <submittedName>
        <fullName evidence="4">Magnesium chelatase family protein</fullName>
    </submittedName>
</protein>
<gene>
    <name evidence="4" type="ORF">HDA36_005073</name>
</gene>
<feature type="region of interest" description="Disordered" evidence="2">
    <location>
        <begin position="173"/>
        <end position="197"/>
    </location>
</feature>
<dbReference type="InterPro" id="IPR000523">
    <property type="entry name" value="Mg_chelatse_chII-like_cat_dom"/>
</dbReference>
<dbReference type="Proteomes" id="UP000572635">
    <property type="component" value="Unassembled WGS sequence"/>
</dbReference>
<dbReference type="PANTHER" id="PTHR32039:SF7">
    <property type="entry name" value="COMPETENCE PROTEIN COMM"/>
    <property type="match status" value="1"/>
</dbReference>
<feature type="compositionally biased region" description="Acidic residues" evidence="2">
    <location>
        <begin position="176"/>
        <end position="187"/>
    </location>
</feature>
<dbReference type="GO" id="GO:0005524">
    <property type="term" value="F:ATP binding"/>
    <property type="evidence" value="ECO:0007669"/>
    <property type="project" value="InterPro"/>
</dbReference>
<evidence type="ECO:0000259" key="3">
    <source>
        <dbReference type="SMART" id="SM00382"/>
    </source>
</evidence>
<dbReference type="InterPro" id="IPR014721">
    <property type="entry name" value="Ribsml_uS5_D2-typ_fold_subgr"/>
</dbReference>
<name>A0A7W8QR83_9ACTN</name>
<evidence type="ECO:0000313" key="4">
    <source>
        <dbReference type="EMBL" id="MBB5434989.1"/>
    </source>
</evidence>
<dbReference type="SUPFAM" id="SSF54211">
    <property type="entry name" value="Ribosomal protein S5 domain 2-like"/>
    <property type="match status" value="1"/>
</dbReference>
<evidence type="ECO:0000256" key="2">
    <source>
        <dbReference type="SAM" id="MobiDB-lite"/>
    </source>
</evidence>
<reference evidence="4 5" key="1">
    <citation type="submission" date="2020-08" db="EMBL/GenBank/DDBJ databases">
        <title>Sequencing the genomes of 1000 actinobacteria strains.</title>
        <authorList>
            <person name="Klenk H.-P."/>
        </authorList>
    </citation>
    <scope>NUCLEOTIDE SEQUENCE [LARGE SCALE GENOMIC DNA]</scope>
    <source>
        <strain evidence="4 5">DSM 44551</strain>
    </source>
</reference>
<dbReference type="InterPro" id="IPR027417">
    <property type="entry name" value="P-loop_NTPase"/>
</dbReference>
<proteinExistence type="inferred from homology"/>
<sequence>MPIARTRSVALVGVEGHPVEVEAHLGTGPAAVTLVGLPDTALREARDRIRAAVANSGESWPDCGITVSLSPASLPKRGSGFDLAIAAAVLGADGAVPAEGVHDSVFLAELGLDGRTRPVGGVLPAVLAAARAGLRTFVVARENAAEARLVPDVEVVSVGSLPELFARLRGRPVEEVGYEEDPPEEPDPPGRRPDLADVAGQPMARRALEIAAAGGHHLLLVGPPGTGKSLLAERLPTILPELRTEDAVEVTAVHSVAGTLPRGEPLITRPPYSAPHHSATRAAMVGGGSSVIRPGCVSHAHRGVLFLDEAPEFQRGVLDALRQPLETGEVLVSRAAGAVRFPARFQLMMAANPCPCARPGPACICPAAVRRRYLGTLSGPLLDRVDLKLELQPVTRAELLADRAFAEDSATVAIRVAEARERAAHRFKGTPWRANAEVPGAELRRTFPVDDAARGVLAGAMERGEVSARGVDRTLRVAWTLADLDGSPVPGGDHAALAYALWSGGHA</sequence>
<dbReference type="InterPro" id="IPR025158">
    <property type="entry name" value="Mg_chelat-rel_C"/>
</dbReference>
<dbReference type="PANTHER" id="PTHR32039">
    <property type="entry name" value="MAGNESIUM-CHELATASE SUBUNIT CHLI"/>
    <property type="match status" value="1"/>
</dbReference>
<accession>A0A7W8QR83</accession>
<dbReference type="Gene3D" id="3.40.50.300">
    <property type="entry name" value="P-loop containing nucleotide triphosphate hydrolases"/>
    <property type="match status" value="1"/>
</dbReference>
<dbReference type="AlphaFoldDB" id="A0A7W8QR83"/>
<comment type="caution">
    <text evidence="4">The sequence shown here is derived from an EMBL/GenBank/DDBJ whole genome shotgun (WGS) entry which is preliminary data.</text>
</comment>
<dbReference type="InterPro" id="IPR004482">
    <property type="entry name" value="Mg_chelat-rel"/>
</dbReference>
<dbReference type="CDD" id="cd00009">
    <property type="entry name" value="AAA"/>
    <property type="match status" value="1"/>
</dbReference>
<dbReference type="Pfam" id="PF01078">
    <property type="entry name" value="Mg_chelatase"/>
    <property type="match status" value="1"/>
</dbReference>
<dbReference type="InterPro" id="IPR003593">
    <property type="entry name" value="AAA+_ATPase"/>
</dbReference>
<dbReference type="SUPFAM" id="SSF52540">
    <property type="entry name" value="P-loop containing nucleoside triphosphate hydrolases"/>
    <property type="match status" value="1"/>
</dbReference>